<dbReference type="AlphaFoldDB" id="A0A445DXX5"/>
<dbReference type="EMBL" id="SDMP01000003">
    <property type="protein sequence ID" value="RYR67959.1"/>
    <property type="molecule type" value="Genomic_DNA"/>
</dbReference>
<dbReference type="Proteomes" id="UP000289738">
    <property type="component" value="Chromosome A03"/>
</dbReference>
<gene>
    <name evidence="1" type="ORF">Ahy_A03g014433</name>
</gene>
<organism evidence="1 2">
    <name type="scientific">Arachis hypogaea</name>
    <name type="common">Peanut</name>
    <dbReference type="NCBI Taxonomy" id="3818"/>
    <lineage>
        <taxon>Eukaryota</taxon>
        <taxon>Viridiplantae</taxon>
        <taxon>Streptophyta</taxon>
        <taxon>Embryophyta</taxon>
        <taxon>Tracheophyta</taxon>
        <taxon>Spermatophyta</taxon>
        <taxon>Magnoliopsida</taxon>
        <taxon>eudicotyledons</taxon>
        <taxon>Gunneridae</taxon>
        <taxon>Pentapetalae</taxon>
        <taxon>rosids</taxon>
        <taxon>fabids</taxon>
        <taxon>Fabales</taxon>
        <taxon>Fabaceae</taxon>
        <taxon>Papilionoideae</taxon>
        <taxon>50 kb inversion clade</taxon>
        <taxon>dalbergioids sensu lato</taxon>
        <taxon>Dalbergieae</taxon>
        <taxon>Pterocarpus clade</taxon>
        <taxon>Arachis</taxon>
    </lineage>
</organism>
<reference evidence="1 2" key="1">
    <citation type="submission" date="2019-01" db="EMBL/GenBank/DDBJ databases">
        <title>Sequencing of cultivated peanut Arachis hypogaea provides insights into genome evolution and oil improvement.</title>
        <authorList>
            <person name="Chen X."/>
        </authorList>
    </citation>
    <scope>NUCLEOTIDE SEQUENCE [LARGE SCALE GENOMIC DNA]</scope>
    <source>
        <strain evidence="2">cv. Fuhuasheng</strain>
        <tissue evidence="1">Leaves</tissue>
    </source>
</reference>
<evidence type="ECO:0000313" key="2">
    <source>
        <dbReference type="Proteomes" id="UP000289738"/>
    </source>
</evidence>
<comment type="caution">
    <text evidence="1">The sequence shown here is derived from an EMBL/GenBank/DDBJ whole genome shotgun (WGS) entry which is preliminary data.</text>
</comment>
<sequence>MHWRTLNQRSPSRLALHRRRLTQVLSAAAAFSSPCRFHLRWYIVFIFLFPRWLGTSFSSSLSSRHGTQDFLEYPHLKRFDDGPIFRTL</sequence>
<name>A0A445DXX5_ARAHY</name>
<proteinExistence type="predicted"/>
<accession>A0A445DXX5</accession>
<keyword evidence="2" id="KW-1185">Reference proteome</keyword>
<evidence type="ECO:0000313" key="1">
    <source>
        <dbReference type="EMBL" id="RYR67959.1"/>
    </source>
</evidence>
<protein>
    <submittedName>
        <fullName evidence="1">Uncharacterized protein</fullName>
    </submittedName>
</protein>